<dbReference type="InterPro" id="IPR014718">
    <property type="entry name" value="GH-type_carb-bd"/>
</dbReference>
<dbReference type="InterPro" id="IPR011013">
    <property type="entry name" value="Gal_mutarotase_sf_dom"/>
</dbReference>
<reference evidence="1" key="2">
    <citation type="submission" date="2024-05" db="EMBL/GenBank/DDBJ databases">
        <title>Rhodohalobacter halophilus gen. nov., sp. nov., a moderately halophilic member of the family Balneolaceae.</title>
        <authorList>
            <person name="Xia J."/>
        </authorList>
    </citation>
    <scope>NUCLEOTIDE SEQUENCE</scope>
    <source>
        <strain evidence="1">WB101</strain>
    </source>
</reference>
<protein>
    <submittedName>
        <fullName evidence="1">DUF4432 family protein</fullName>
    </submittedName>
</protein>
<dbReference type="SUPFAM" id="SSF74650">
    <property type="entry name" value="Galactose mutarotase-like"/>
    <property type="match status" value="1"/>
</dbReference>
<dbReference type="EMBL" id="JAKLWS010000004">
    <property type="protein sequence ID" value="MCG2587928.1"/>
    <property type="molecule type" value="Genomic_DNA"/>
</dbReference>
<sequence>MQVVWLENDLIRVGILVGRGADIFEFRYKPADLNLLLRLPGEIENPQKTFPQIRDTANQMEDYYYGGWQETLPNSPSFNYRGSIFGQHGEAWAIPWDYSIINNSQEEVSLKCWVRPLRTPLMVEKTITLTNNSPKLHISSSVSNESNTHFDMMWGQHIAFGMPFLKDGATVEINAKKMETEPNMPDHRRFKPGIETEWPKALTILGEEDDASFIPAENEQPYSDLAYLSGFGDTGRYTIMNKEKKIGFGLEWDASLYEYVWFWQERYGTKDSPWWGNTYAIALEPWTSKSPSDPEGAIQRGEWLRLDPRETKKTSIKAFPVDNS</sequence>
<proteinExistence type="predicted"/>
<dbReference type="Pfam" id="PF14486">
    <property type="entry name" value="DUF4432"/>
    <property type="match status" value="1"/>
</dbReference>
<accession>A0ABS9KAR7</accession>
<dbReference type="Proteomes" id="UP001165366">
    <property type="component" value="Unassembled WGS sequence"/>
</dbReference>
<evidence type="ECO:0000313" key="2">
    <source>
        <dbReference type="Proteomes" id="UP001165366"/>
    </source>
</evidence>
<evidence type="ECO:0000313" key="1">
    <source>
        <dbReference type="EMBL" id="MCG2587928.1"/>
    </source>
</evidence>
<gene>
    <name evidence="1" type="ORF">L6773_05095</name>
</gene>
<dbReference type="Gene3D" id="2.70.98.10">
    <property type="match status" value="1"/>
</dbReference>
<reference evidence="1" key="1">
    <citation type="submission" date="2022-01" db="EMBL/GenBank/DDBJ databases">
        <authorList>
            <person name="Wang Y."/>
        </authorList>
    </citation>
    <scope>NUCLEOTIDE SEQUENCE</scope>
    <source>
        <strain evidence="1">WB101</strain>
    </source>
</reference>
<dbReference type="InterPro" id="IPR027839">
    <property type="entry name" value="DUF4432"/>
</dbReference>
<name>A0ABS9KAR7_9BACT</name>
<comment type="caution">
    <text evidence="1">The sequence shown here is derived from an EMBL/GenBank/DDBJ whole genome shotgun (WGS) entry which is preliminary data.</text>
</comment>
<keyword evidence="2" id="KW-1185">Reference proteome</keyword>
<dbReference type="RefSeq" id="WP_237852771.1">
    <property type="nucleotide sequence ID" value="NZ_JAKLWS010000004.1"/>
</dbReference>
<organism evidence="1 2">
    <name type="scientific">Rhodohalobacter sulfatireducens</name>
    <dbReference type="NCBI Taxonomy" id="2911366"/>
    <lineage>
        <taxon>Bacteria</taxon>
        <taxon>Pseudomonadati</taxon>
        <taxon>Balneolota</taxon>
        <taxon>Balneolia</taxon>
        <taxon>Balneolales</taxon>
        <taxon>Balneolaceae</taxon>
        <taxon>Rhodohalobacter</taxon>
    </lineage>
</organism>